<feature type="transmembrane region" description="Helical" evidence="1">
    <location>
        <begin position="41"/>
        <end position="59"/>
    </location>
</feature>
<dbReference type="Proteomes" id="UP000663887">
    <property type="component" value="Unassembled WGS sequence"/>
</dbReference>
<gene>
    <name evidence="2" type="ORF">XDN619_LOCUS9339</name>
</gene>
<accession>A0A816PYD8</accession>
<feature type="transmembrane region" description="Helical" evidence="1">
    <location>
        <begin position="906"/>
        <end position="924"/>
    </location>
</feature>
<protein>
    <submittedName>
        <fullName evidence="2">Uncharacterized protein</fullName>
    </submittedName>
</protein>
<reference evidence="2" key="1">
    <citation type="submission" date="2021-02" db="EMBL/GenBank/DDBJ databases">
        <authorList>
            <person name="Nowell W R."/>
        </authorList>
    </citation>
    <scope>NUCLEOTIDE SEQUENCE</scope>
</reference>
<evidence type="ECO:0000313" key="3">
    <source>
        <dbReference type="Proteomes" id="UP000663887"/>
    </source>
</evidence>
<organism evidence="2 3">
    <name type="scientific">Rotaria magnacalcarata</name>
    <dbReference type="NCBI Taxonomy" id="392030"/>
    <lineage>
        <taxon>Eukaryota</taxon>
        <taxon>Metazoa</taxon>
        <taxon>Spiralia</taxon>
        <taxon>Gnathifera</taxon>
        <taxon>Rotifera</taxon>
        <taxon>Eurotatoria</taxon>
        <taxon>Bdelloidea</taxon>
        <taxon>Philodinida</taxon>
        <taxon>Philodinidae</taxon>
        <taxon>Rotaria</taxon>
    </lineage>
</organism>
<evidence type="ECO:0000256" key="1">
    <source>
        <dbReference type="SAM" id="Phobius"/>
    </source>
</evidence>
<keyword evidence="1" id="KW-1133">Transmembrane helix</keyword>
<name>A0A816PYD8_9BILA</name>
<feature type="transmembrane region" description="Helical" evidence="1">
    <location>
        <begin position="476"/>
        <end position="494"/>
    </location>
</feature>
<feature type="transmembrane region" description="Helical" evidence="1">
    <location>
        <begin position="389"/>
        <end position="415"/>
    </location>
</feature>
<dbReference type="EMBL" id="CAJNRG010003203">
    <property type="protein sequence ID" value="CAF2054355.1"/>
    <property type="molecule type" value="Genomic_DNA"/>
</dbReference>
<comment type="caution">
    <text evidence="2">The sequence shown here is derived from an EMBL/GenBank/DDBJ whole genome shotgun (WGS) entry which is preliminary data.</text>
</comment>
<feature type="transmembrane region" description="Helical" evidence="1">
    <location>
        <begin position="1235"/>
        <end position="1261"/>
    </location>
</feature>
<proteinExistence type="predicted"/>
<keyword evidence="1" id="KW-0472">Membrane</keyword>
<feature type="transmembrane region" description="Helical" evidence="1">
    <location>
        <begin position="817"/>
        <end position="843"/>
    </location>
</feature>
<keyword evidence="1" id="KW-0812">Transmembrane</keyword>
<sequence length="1286" mass="145563">MKALVVGRRIKERAVQLNLFENEGTSLDVFNLRTALISTRVYIVLLTFAVTILVFYTALNGTTQNITIQNPSQMTYETLFNKYSTTLSCRCSQVTIPYGKFISVFTRYHSICSSFFVSQTWINMLFNPNISYYIQIDFRSSSSGLFQLLSTHCSFVNRSVNDALDNFLSNSLLSMYVLSSQSLDIQTQEESLFVQTSMANSIRQLLRLIRNATYNNHLQPALQTSSMNALYIFPDGEIGSGVLDGSYIQADGLQCLCSVSSNCSTAAAFFDLYAYDIGGIYVSPTLPIANLSGFVVGCYAIESLLQSTLECFFDKTCLDTLDRFFSITSVTNLDVLSVNQTRFSRQTPIETLINELFIEEWSTVTSFSSYYQQCAPMSCTYMYVQHNNVLYILTTILGLYGGLTVVLRFCVLHFIDFWRRRSIRSTNTNTIVPLIERIRAAWRRIQINALQLNLFKTGKTRADALELRVGIISTRIYIILLCLFFTVLIIFNGLRTQLQNVSIQNPSQIIFEDLQKSYPITLQCPCSEIAISFDSFLSLSPTYHPVCSSPYVSFGWINSIVGTVNLNFSYSYTDFHMVGEAFFSSIATLCSLAQSTISDDLYIFNQTTLITGSAVSYAELMAHADAALNQFKLNTLAEFKRALSLIQLHTDVMFSTTRGNADLYTYQLISNITQVDRIDFHSVPTIYGNCSCALSGYCQQQVDMYSNGNESTYEIKFPIPNVFIGCFVIQSVLQSTLECFFNETCLNAVQAEISSVQSINVSVLDANSTRFSPETLIGTLIDALMVERWGETIQYSQYYATCAPKLCTYTFTAPNNALYILTTVVGLVGGLAVILKFIVSLIYDLIRYKMQSRITIINRAGYPTVNDRARLMWRWFKSKALEFNIFDSEATWDDDRRLKAIVATRVYIFLLIFASTIVVIYTLMDTQIQKITIRNPSQTIFEELQSNPQYRSTLECPCQYVSIPLSAFISISPKFHQLCSSDFVVSNSIWMTLIYSRLSGLNFAYDDFRIFVVPIFKYLTSLCIFSNETLTNALNIFISNTFVNDRAQSRNTIETQGSDYIVQFRSSTLRTFVRTLDFVRYITQGNGIVSSAMSNWHFLSLNTSSSWTSLWSEPRSYGGNCSCETNATCTSPAYIGGWLVPGFLVGCYPHEALFQSTLECLYDIMCINKLKSMYHSSNITIRPLDYEISSPNVSVQSLVNELMLDRWESTVTYEQYYANCAPLLCTYLISQRTNIVYSISTVFALHGGLSVVLKFLVPIAVKIRQYLIRYRQQRVQPITTAFAARQ</sequence>
<evidence type="ECO:0000313" key="2">
    <source>
        <dbReference type="EMBL" id="CAF2054355.1"/>
    </source>
</evidence>